<comment type="caution">
    <text evidence="3">The sequence shown here is derived from an EMBL/GenBank/DDBJ whole genome shotgun (WGS) entry which is preliminary data.</text>
</comment>
<keyword evidence="4" id="KW-1185">Reference proteome</keyword>
<evidence type="ECO:0000256" key="1">
    <source>
        <dbReference type="SAM" id="MobiDB-lite"/>
    </source>
</evidence>
<gene>
    <name evidence="3" type="ORF">G1C98_1338</name>
</gene>
<evidence type="ECO:0000313" key="4">
    <source>
        <dbReference type="Proteomes" id="UP000529710"/>
    </source>
</evidence>
<dbReference type="EMBL" id="JAAIIF010000010">
    <property type="protein sequence ID" value="NMM96602.1"/>
    <property type="molecule type" value="Genomic_DNA"/>
</dbReference>
<evidence type="ECO:0008006" key="5">
    <source>
        <dbReference type="Google" id="ProtNLM"/>
    </source>
</evidence>
<dbReference type="RefSeq" id="WP_205831935.1">
    <property type="nucleotide sequence ID" value="NZ_JAAIIF010000010.1"/>
</dbReference>
<feature type="transmembrane region" description="Helical" evidence="2">
    <location>
        <begin position="93"/>
        <end position="115"/>
    </location>
</feature>
<name>A0A7Y0HVT9_9BIFI</name>
<dbReference type="AlphaFoldDB" id="A0A7Y0HVT9"/>
<dbReference type="Proteomes" id="UP000529710">
    <property type="component" value="Unassembled WGS sequence"/>
</dbReference>
<keyword evidence="2" id="KW-0812">Transmembrane</keyword>
<evidence type="ECO:0000313" key="3">
    <source>
        <dbReference type="EMBL" id="NMM96602.1"/>
    </source>
</evidence>
<keyword evidence="2" id="KW-1133">Transmembrane helix</keyword>
<accession>A0A7Y0HVT9</accession>
<feature type="compositionally biased region" description="Low complexity" evidence="1">
    <location>
        <begin position="221"/>
        <end position="250"/>
    </location>
</feature>
<evidence type="ECO:0000256" key="2">
    <source>
        <dbReference type="SAM" id="Phobius"/>
    </source>
</evidence>
<feature type="compositionally biased region" description="Polar residues" evidence="1">
    <location>
        <begin position="1"/>
        <end position="19"/>
    </location>
</feature>
<organism evidence="3 4">
    <name type="scientific">Bifidobacterium erythrocebi</name>
    <dbReference type="NCBI Taxonomy" id="2675325"/>
    <lineage>
        <taxon>Bacteria</taxon>
        <taxon>Bacillati</taxon>
        <taxon>Actinomycetota</taxon>
        <taxon>Actinomycetes</taxon>
        <taxon>Bifidobacteriales</taxon>
        <taxon>Bifidobacteriaceae</taxon>
        <taxon>Bifidobacterium</taxon>
    </lineage>
</organism>
<proteinExistence type="predicted"/>
<keyword evidence="2" id="KW-0472">Membrane</keyword>
<feature type="region of interest" description="Disordered" evidence="1">
    <location>
        <begin position="219"/>
        <end position="266"/>
    </location>
</feature>
<feature type="compositionally biased region" description="Acidic residues" evidence="1">
    <location>
        <begin position="251"/>
        <end position="260"/>
    </location>
</feature>
<sequence length="351" mass="37105">MDEQKTQPIATPLSESQADAEQRDAQYEPAQDARYIADTQVIPQRQAAGGDAYSTAQYPTQYPTAQYQPQYSDAQYPPQRGEQPAGPIRHKRWPLVVAVIVVVAIVAGTAGFLAYRNKHDQALADCRNAVSEFTAARKELLDTGESSTQVQQLLRSVLGVDDILDAAADASSQAERTVGTEGCAANATITQLNLVKDTVSSATASLRKSIGTITKEAGKLGADSSSKNNAGNDSSSSNGNGTDGNNGNDSDNSDNADSDDSGSSKALEQGRQDLQNTIDSARGLLDQLKNSELNSTLKQLASSALSKGLDAAQNLANDPNVRDSHAYETAKATLEQAIDAARQWLSSQAGE</sequence>
<protein>
    <recommendedName>
        <fullName evidence="5">M-like protein Szp3</fullName>
    </recommendedName>
</protein>
<reference evidence="3 4" key="1">
    <citation type="submission" date="2020-02" db="EMBL/GenBank/DDBJ databases">
        <title>Characterization of phylogenetic diversity of novel bifidobacterial species isolated in Czech ZOOs.</title>
        <authorList>
            <person name="Lugli G.A."/>
            <person name="Vera N.B."/>
            <person name="Ventura M."/>
        </authorList>
    </citation>
    <scope>NUCLEOTIDE SEQUENCE [LARGE SCALE GENOMIC DNA]</scope>
    <source>
        <strain evidence="3 4">DSM 109960</strain>
    </source>
</reference>
<feature type="region of interest" description="Disordered" evidence="1">
    <location>
        <begin position="1"/>
        <end position="31"/>
    </location>
</feature>